<organism evidence="1 2">
    <name type="scientific">Mycena venus</name>
    <dbReference type="NCBI Taxonomy" id="2733690"/>
    <lineage>
        <taxon>Eukaryota</taxon>
        <taxon>Fungi</taxon>
        <taxon>Dikarya</taxon>
        <taxon>Basidiomycota</taxon>
        <taxon>Agaricomycotina</taxon>
        <taxon>Agaricomycetes</taxon>
        <taxon>Agaricomycetidae</taxon>
        <taxon>Agaricales</taxon>
        <taxon>Marasmiineae</taxon>
        <taxon>Mycenaceae</taxon>
        <taxon>Mycena</taxon>
    </lineage>
</organism>
<reference evidence="1" key="1">
    <citation type="submission" date="2020-05" db="EMBL/GenBank/DDBJ databases">
        <title>Mycena genomes resolve the evolution of fungal bioluminescence.</title>
        <authorList>
            <person name="Tsai I.J."/>
        </authorList>
    </citation>
    <scope>NUCLEOTIDE SEQUENCE</scope>
    <source>
        <strain evidence="1">CCC161011</strain>
    </source>
</reference>
<dbReference type="Proteomes" id="UP000620124">
    <property type="component" value="Unassembled WGS sequence"/>
</dbReference>
<gene>
    <name evidence="1" type="ORF">MVEN_01753000</name>
</gene>
<dbReference type="EMBL" id="JACAZI010000016">
    <property type="protein sequence ID" value="KAF7343217.1"/>
    <property type="molecule type" value="Genomic_DNA"/>
</dbReference>
<proteinExistence type="predicted"/>
<dbReference type="OrthoDB" id="2788229at2759"/>
<comment type="caution">
    <text evidence="1">The sequence shown here is derived from an EMBL/GenBank/DDBJ whole genome shotgun (WGS) entry which is preliminary data.</text>
</comment>
<protein>
    <recommendedName>
        <fullName evidence="3">F-box domain-containing protein</fullName>
    </recommendedName>
</protein>
<sequence>MDEMAPKLPPELVLRMLELLPPDMETLRQTCLVSKQWLWMSQPYLFCHICLDAPRESSHSRSPCSLLYGLLCRSPHITQYIQHLTVLSDPIGPVVPLSKIWWFSSDKSFPALLNLVCSSKVQSFRIDLGRLQKLPVDVESSIRALINLPSMRDVDLTGLMSLDPAILNNCRSLKRLKLSDISEVGRKDSANNDACLATLDSLTIVGVYGAVDLISWLITTPTLRALRDLRLHLKPYLNLSPVGDLLCQVSRTLQSLHLELSHTLLVWPTPTGTNFLSISNSLPALTSLRLSIGIFNSSTVLWVIFLLSNLGYSRLENLTIDLLTYHNHGIVDSLPWAELDSMLNEPPLAHLHSLVLTVFPNIGRRALDSGKSKELVWWLEAELPRLLPRTFARDTFAAHELDCPPSQFFLWPGPLNWRDLEEF</sequence>
<accession>A0A8H6XLH1</accession>
<keyword evidence="2" id="KW-1185">Reference proteome</keyword>
<dbReference type="SUPFAM" id="SSF52047">
    <property type="entry name" value="RNI-like"/>
    <property type="match status" value="1"/>
</dbReference>
<evidence type="ECO:0000313" key="2">
    <source>
        <dbReference type="Proteomes" id="UP000620124"/>
    </source>
</evidence>
<dbReference type="AlphaFoldDB" id="A0A8H6XLH1"/>
<evidence type="ECO:0008006" key="3">
    <source>
        <dbReference type="Google" id="ProtNLM"/>
    </source>
</evidence>
<evidence type="ECO:0000313" key="1">
    <source>
        <dbReference type="EMBL" id="KAF7343217.1"/>
    </source>
</evidence>
<name>A0A8H6XLH1_9AGAR</name>